<dbReference type="Pfam" id="PF11916">
    <property type="entry name" value="Vac14_Fig4_bd"/>
    <property type="match status" value="1"/>
</dbReference>
<dbReference type="SUPFAM" id="SSF48371">
    <property type="entry name" value="ARM repeat"/>
    <property type="match status" value="1"/>
</dbReference>
<dbReference type="Proteomes" id="UP000320333">
    <property type="component" value="Unassembled WGS sequence"/>
</dbReference>
<dbReference type="OrthoDB" id="5574975at2759"/>
<evidence type="ECO:0000256" key="2">
    <source>
        <dbReference type="ARBA" id="ARBA00010225"/>
    </source>
</evidence>
<organism evidence="8 9">
    <name type="scientific">Chytriomyces confervae</name>
    <dbReference type="NCBI Taxonomy" id="246404"/>
    <lineage>
        <taxon>Eukaryota</taxon>
        <taxon>Fungi</taxon>
        <taxon>Fungi incertae sedis</taxon>
        <taxon>Chytridiomycota</taxon>
        <taxon>Chytridiomycota incertae sedis</taxon>
        <taxon>Chytridiomycetes</taxon>
        <taxon>Chytridiales</taxon>
        <taxon>Chytriomycetaceae</taxon>
        <taxon>Chytriomyces</taxon>
    </lineage>
</organism>
<dbReference type="GO" id="GO:0070772">
    <property type="term" value="C:PAS complex"/>
    <property type="evidence" value="ECO:0007669"/>
    <property type="project" value="InterPro"/>
</dbReference>
<evidence type="ECO:0000313" key="8">
    <source>
        <dbReference type="EMBL" id="TPX55833.1"/>
    </source>
</evidence>
<dbReference type="GO" id="GO:0006661">
    <property type="term" value="P:phosphatidylinositol biosynthetic process"/>
    <property type="evidence" value="ECO:0007669"/>
    <property type="project" value="InterPro"/>
</dbReference>
<feature type="domain" description="Vacuolar protein 14 C-terminal Fig4-binding" evidence="7">
    <location>
        <begin position="675"/>
        <end position="852"/>
    </location>
</feature>
<dbReference type="Gene3D" id="1.25.10.10">
    <property type="entry name" value="Leucine-rich Repeat Variant"/>
    <property type="match status" value="3"/>
</dbReference>
<dbReference type="InterPro" id="IPR021841">
    <property type="entry name" value="VAC14_Fig4p-bd"/>
</dbReference>
<dbReference type="InterPro" id="IPR026825">
    <property type="entry name" value="Vac14"/>
</dbReference>
<dbReference type="PANTHER" id="PTHR16023">
    <property type="entry name" value="TAX1 BINDING PROTEIN-RELATED"/>
    <property type="match status" value="1"/>
</dbReference>
<gene>
    <name evidence="8" type="ORF">CcCBS67573_g09423</name>
</gene>
<comment type="similarity">
    <text evidence="2">Belongs to the VAC14 family.</text>
</comment>
<keyword evidence="3" id="KW-0677">Repeat</keyword>
<dbReference type="STRING" id="246404.A0A507DVT2"/>
<dbReference type="PANTHER" id="PTHR16023:SF0">
    <property type="entry name" value="PROTEIN VAC14 HOMOLOG"/>
    <property type="match status" value="1"/>
</dbReference>
<comment type="subcellular location">
    <subcellularLocation>
        <location evidence="1">Endomembrane system</location>
    </subcellularLocation>
</comment>
<protein>
    <recommendedName>
        <fullName evidence="7">Vacuolar protein 14 C-terminal Fig4-binding domain-containing protein</fullName>
    </recommendedName>
</protein>
<evidence type="ECO:0000256" key="6">
    <source>
        <dbReference type="SAM" id="MobiDB-lite"/>
    </source>
</evidence>
<dbReference type="InterPro" id="IPR000357">
    <property type="entry name" value="HEAT"/>
</dbReference>
<dbReference type="PROSITE" id="PS50077">
    <property type="entry name" value="HEAT_REPEAT"/>
    <property type="match status" value="1"/>
</dbReference>
<dbReference type="AlphaFoldDB" id="A0A507DVT2"/>
<evidence type="ECO:0000256" key="4">
    <source>
        <dbReference type="ARBA" id="ARBA00023136"/>
    </source>
</evidence>
<evidence type="ECO:0000256" key="5">
    <source>
        <dbReference type="PROSITE-ProRule" id="PRU00103"/>
    </source>
</evidence>
<dbReference type="InterPro" id="IPR016024">
    <property type="entry name" value="ARM-type_fold"/>
</dbReference>
<reference evidence="8 9" key="1">
    <citation type="journal article" date="2019" name="Sci. Rep.">
        <title>Comparative genomics of chytrid fungi reveal insights into the obligate biotrophic and pathogenic lifestyle of Synchytrium endobioticum.</title>
        <authorList>
            <person name="van de Vossenberg B.T.L.H."/>
            <person name="Warris S."/>
            <person name="Nguyen H.D.T."/>
            <person name="van Gent-Pelzer M.P.E."/>
            <person name="Joly D.L."/>
            <person name="van de Geest H.C."/>
            <person name="Bonants P.J.M."/>
            <person name="Smith D.S."/>
            <person name="Levesque C.A."/>
            <person name="van der Lee T.A.J."/>
        </authorList>
    </citation>
    <scope>NUCLEOTIDE SEQUENCE [LARGE SCALE GENOMIC DNA]</scope>
    <source>
        <strain evidence="8 9">CBS 675.73</strain>
    </source>
</reference>
<evidence type="ECO:0000313" key="9">
    <source>
        <dbReference type="Proteomes" id="UP000320333"/>
    </source>
</evidence>
<dbReference type="GO" id="GO:0010008">
    <property type="term" value="C:endosome membrane"/>
    <property type="evidence" value="ECO:0007669"/>
    <property type="project" value="TreeGrafter"/>
</dbReference>
<dbReference type="InterPro" id="IPR011989">
    <property type="entry name" value="ARM-like"/>
</dbReference>
<dbReference type="Pfam" id="PF02985">
    <property type="entry name" value="HEAT"/>
    <property type="match status" value="1"/>
</dbReference>
<proteinExistence type="inferred from homology"/>
<dbReference type="Pfam" id="PF12755">
    <property type="entry name" value="Vac14_Fab1_bd"/>
    <property type="match status" value="1"/>
</dbReference>
<accession>A0A507DVT2</accession>
<feature type="repeat" description="HEAT" evidence="5">
    <location>
        <begin position="90"/>
        <end position="126"/>
    </location>
</feature>
<keyword evidence="9" id="KW-1185">Reference proteome</keyword>
<dbReference type="GO" id="GO:0000329">
    <property type="term" value="C:fungal-type vacuole membrane"/>
    <property type="evidence" value="ECO:0007669"/>
    <property type="project" value="TreeGrafter"/>
</dbReference>
<feature type="region of interest" description="Disordered" evidence="6">
    <location>
        <begin position="978"/>
        <end position="999"/>
    </location>
</feature>
<comment type="caution">
    <text evidence="8">The sequence shown here is derived from an EMBL/GenBank/DDBJ whole genome shotgun (WGS) entry which is preliminary data.</text>
</comment>
<evidence type="ECO:0000259" key="7">
    <source>
        <dbReference type="Pfam" id="PF11916"/>
    </source>
</evidence>
<keyword evidence="4" id="KW-0472">Membrane</keyword>
<feature type="compositionally biased region" description="Polar residues" evidence="6">
    <location>
        <begin position="920"/>
        <end position="948"/>
    </location>
</feature>
<feature type="compositionally biased region" description="Low complexity" evidence="6">
    <location>
        <begin position="325"/>
        <end position="339"/>
    </location>
</feature>
<feature type="region of interest" description="Disordered" evidence="6">
    <location>
        <begin position="909"/>
        <end position="948"/>
    </location>
</feature>
<evidence type="ECO:0000256" key="1">
    <source>
        <dbReference type="ARBA" id="ARBA00004308"/>
    </source>
</evidence>
<feature type="region of interest" description="Disordered" evidence="6">
    <location>
        <begin position="1017"/>
        <end position="1065"/>
    </location>
</feature>
<dbReference type="InterPro" id="IPR021133">
    <property type="entry name" value="HEAT_type_2"/>
</dbReference>
<sequence length="1065" mass="115719">MSEVLGVALSRQLQEKLYDKRKTAALEIERLVREALVVNNTSKVDRIIRAVVGDFAYSTLPNARNGGLIALAAVAIALGVDELALRLDVLVPPILSCFSDPDTRVRYYACESMYNVGKVARRHILRFFNEILDALSRLVADTDPSVKNGAELLDRLVKDIVCEYASYYSQQHLDLQQLPSAQNARPPSEPAFPAAPGSLSLLPEMLPTTFNFPRFIPLLSERIKTLNPFTRMYLIQWITTLDSIPYLELVAYLPEFLDGLFNYLSDPNLDVRTAALNLLGEFLKEIHDVVQVQKEQGVLNVIGKRSISATPSFSGIVDLNTRNRANSSSSSNSSISSASKHSGDEDETSAQRKAASVISASTAGVLNPPPHPYQLSSQEHDDDAMRRPASTLSLASSFFVDTSKPSKSNATAVLTQSTSTSSIMSNKQSPNTKTLTQYPIRSSTSTAAPPFQPSSYQNGANVVLDIGKIVFILTPHVSSSDEETQATALRWIHQLLALVQRVMIPFTPELVAAILPCLAHRVTPIRNIAAEANAALFKLVAEFGVVLGHGAGVLYLGSEGGGAGAGGGSPGVDVGGGFEVKSAVDALTKQFQDESEETRVASMEWLAMLHKKAPKKVIDSDDVTFQALLRLLSDTSEEVVKKDLQLLAQISMTSDDDYFTRFLLNLLDLFSSNKRLLESRGSLIIRHLCLSLNPERMFRVFAEILEREEDLEFASLMIQTLNIILVTAPELSDLRRRLKNLDSRDGLLLFAVLYRSWCHNPVSTFCLCLLSQAYEHASTLLQTFADLEITVQFLIQVDKLVQLIESPVFTYLRLQLLEPERYPFLYKALYGILMLLPQSSAFATLRNRLNSVGNMVMLYGLAPGSVGAGVGSAIGASAPLPGSAKKLKPQSEPLGLKWSELLVHFRNVQNRHERSRRTGARSNSATSSKRRANTLSTNVTSSGQSNRLSRSISMGASMSVNESAAGSNVSTAMIETETDLTPNASGRPLTPQMNDASMGKQSNDAAFYQMSLQSGAGASGLDPAGVSRRRGSGGAASDPPALSGTAGSNTVKTKKPVWSLGGSKR</sequence>
<dbReference type="EMBL" id="QEAP01000830">
    <property type="protein sequence ID" value="TPX55833.1"/>
    <property type="molecule type" value="Genomic_DNA"/>
</dbReference>
<feature type="region of interest" description="Disordered" evidence="6">
    <location>
        <begin position="324"/>
        <end position="387"/>
    </location>
</feature>
<evidence type="ECO:0000256" key="3">
    <source>
        <dbReference type="ARBA" id="ARBA00022737"/>
    </source>
</evidence>
<name>A0A507DVT2_9FUNG</name>